<reference evidence="3" key="1">
    <citation type="submission" date="2023-03" db="EMBL/GenBank/DDBJ databases">
        <title>Actinorhabdospora filicis NBRC 111898.</title>
        <authorList>
            <person name="Ichikawa N."/>
            <person name="Sato H."/>
            <person name="Tonouchi N."/>
        </authorList>
    </citation>
    <scope>NUCLEOTIDE SEQUENCE</scope>
    <source>
        <strain evidence="3">NBRC 111898</strain>
    </source>
</reference>
<name>A0A9W6SH30_9ACTN</name>
<feature type="compositionally biased region" description="Basic and acidic residues" evidence="1">
    <location>
        <begin position="51"/>
        <end position="61"/>
    </location>
</feature>
<dbReference type="PROSITE" id="PS51257">
    <property type="entry name" value="PROKAR_LIPOPROTEIN"/>
    <property type="match status" value="1"/>
</dbReference>
<evidence type="ECO:0000313" key="4">
    <source>
        <dbReference type="Proteomes" id="UP001165079"/>
    </source>
</evidence>
<evidence type="ECO:0008006" key="5">
    <source>
        <dbReference type="Google" id="ProtNLM"/>
    </source>
</evidence>
<feature type="compositionally biased region" description="Low complexity" evidence="1">
    <location>
        <begin position="27"/>
        <end position="38"/>
    </location>
</feature>
<sequence length="155" mass="15407">MKKYLIVTGLTVVALVLAACNRAPSVDAPAPAVSGSSSHGTSANPSTNPSDHTRPGSDKSDGPANPGKPAGAVNVVLKLTGKGDAYGVEYAVGTAKETVTSAKLPWGHQLKANPGDTVTLRATTTSGAVTCAILVDGKEADTSSGSVASCSYTIP</sequence>
<dbReference type="RefSeq" id="WP_285661070.1">
    <property type="nucleotide sequence ID" value="NZ_BSTX01000001.1"/>
</dbReference>
<dbReference type="InterPro" id="IPR038468">
    <property type="entry name" value="MmpS_C"/>
</dbReference>
<dbReference type="EMBL" id="BSTX01000001">
    <property type="protein sequence ID" value="GLZ75852.1"/>
    <property type="molecule type" value="Genomic_DNA"/>
</dbReference>
<dbReference type="Proteomes" id="UP001165079">
    <property type="component" value="Unassembled WGS sequence"/>
</dbReference>
<dbReference type="AlphaFoldDB" id="A0A9W6SH30"/>
<feature type="compositionally biased region" description="Polar residues" evidence="1">
    <location>
        <begin position="39"/>
        <end position="50"/>
    </location>
</feature>
<keyword evidence="2" id="KW-0732">Signal</keyword>
<proteinExistence type="predicted"/>
<gene>
    <name evidence="3" type="ORF">Afil01_06590</name>
</gene>
<keyword evidence="4" id="KW-1185">Reference proteome</keyword>
<organism evidence="3 4">
    <name type="scientific">Actinorhabdospora filicis</name>
    <dbReference type="NCBI Taxonomy" id="1785913"/>
    <lineage>
        <taxon>Bacteria</taxon>
        <taxon>Bacillati</taxon>
        <taxon>Actinomycetota</taxon>
        <taxon>Actinomycetes</taxon>
        <taxon>Micromonosporales</taxon>
        <taxon>Micromonosporaceae</taxon>
        <taxon>Actinorhabdospora</taxon>
    </lineage>
</organism>
<protein>
    <recommendedName>
        <fullName evidence="5">MmpS family membrane protein</fullName>
    </recommendedName>
</protein>
<evidence type="ECO:0000313" key="3">
    <source>
        <dbReference type="EMBL" id="GLZ75852.1"/>
    </source>
</evidence>
<evidence type="ECO:0000256" key="2">
    <source>
        <dbReference type="SAM" id="SignalP"/>
    </source>
</evidence>
<comment type="caution">
    <text evidence="3">The sequence shown here is derived from an EMBL/GenBank/DDBJ whole genome shotgun (WGS) entry which is preliminary data.</text>
</comment>
<feature type="chain" id="PRO_5040828236" description="MmpS family membrane protein" evidence="2">
    <location>
        <begin position="19"/>
        <end position="155"/>
    </location>
</feature>
<dbReference type="Gene3D" id="2.60.40.2880">
    <property type="entry name" value="MmpS1-5, C-terminal soluble domain"/>
    <property type="match status" value="1"/>
</dbReference>
<accession>A0A9W6SH30</accession>
<feature type="signal peptide" evidence="2">
    <location>
        <begin position="1"/>
        <end position="18"/>
    </location>
</feature>
<feature type="region of interest" description="Disordered" evidence="1">
    <location>
        <begin position="27"/>
        <end position="71"/>
    </location>
</feature>
<evidence type="ECO:0000256" key="1">
    <source>
        <dbReference type="SAM" id="MobiDB-lite"/>
    </source>
</evidence>